<keyword evidence="3" id="KW-0378">Hydrolase</keyword>
<comment type="caution">
    <text evidence="6">The sequence shown here is derived from an EMBL/GenBank/DDBJ whole genome shotgun (WGS) entry which is preliminary data.</text>
</comment>
<dbReference type="InterPro" id="IPR003653">
    <property type="entry name" value="Peptidase_C48_C"/>
</dbReference>
<feature type="domain" description="Ubiquitin-like protease family profile" evidence="5">
    <location>
        <begin position="1"/>
        <end position="205"/>
    </location>
</feature>
<feature type="compositionally biased region" description="Polar residues" evidence="4">
    <location>
        <begin position="456"/>
        <end position="465"/>
    </location>
</feature>
<evidence type="ECO:0000256" key="1">
    <source>
        <dbReference type="ARBA" id="ARBA00005234"/>
    </source>
</evidence>
<organism evidence="6 7">
    <name type="scientific">Folsomia candida</name>
    <name type="common">Springtail</name>
    <dbReference type="NCBI Taxonomy" id="158441"/>
    <lineage>
        <taxon>Eukaryota</taxon>
        <taxon>Metazoa</taxon>
        <taxon>Ecdysozoa</taxon>
        <taxon>Arthropoda</taxon>
        <taxon>Hexapoda</taxon>
        <taxon>Collembola</taxon>
        <taxon>Entomobryomorpha</taxon>
        <taxon>Isotomoidea</taxon>
        <taxon>Isotomidae</taxon>
        <taxon>Proisotominae</taxon>
        <taxon>Folsomia</taxon>
    </lineage>
</organism>
<dbReference type="GO" id="GO:0008234">
    <property type="term" value="F:cysteine-type peptidase activity"/>
    <property type="evidence" value="ECO:0007669"/>
    <property type="project" value="InterPro"/>
</dbReference>
<evidence type="ECO:0000256" key="3">
    <source>
        <dbReference type="ARBA" id="ARBA00022801"/>
    </source>
</evidence>
<evidence type="ECO:0000256" key="2">
    <source>
        <dbReference type="ARBA" id="ARBA00022670"/>
    </source>
</evidence>
<dbReference type="InterPro" id="IPR038765">
    <property type="entry name" value="Papain-like_cys_pep_sf"/>
</dbReference>
<dbReference type="Pfam" id="PF02902">
    <property type="entry name" value="Peptidase_C48"/>
    <property type="match status" value="1"/>
</dbReference>
<dbReference type="EMBL" id="LNIX01000003">
    <property type="protein sequence ID" value="OXA57346.1"/>
    <property type="molecule type" value="Genomic_DNA"/>
</dbReference>
<dbReference type="PROSITE" id="PS50600">
    <property type="entry name" value="ULP_PROTEASE"/>
    <property type="match status" value="1"/>
</dbReference>
<dbReference type="Proteomes" id="UP000198287">
    <property type="component" value="Unassembled WGS sequence"/>
</dbReference>
<dbReference type="Gene3D" id="3.40.395.10">
    <property type="entry name" value="Adenoviral Proteinase, Chain A"/>
    <property type="match status" value="1"/>
</dbReference>
<keyword evidence="7" id="KW-1185">Reference proteome</keyword>
<evidence type="ECO:0000259" key="5">
    <source>
        <dbReference type="PROSITE" id="PS50600"/>
    </source>
</evidence>
<dbReference type="SUPFAM" id="SSF54001">
    <property type="entry name" value="Cysteine proteinases"/>
    <property type="match status" value="1"/>
</dbReference>
<evidence type="ECO:0000313" key="7">
    <source>
        <dbReference type="Proteomes" id="UP000198287"/>
    </source>
</evidence>
<accession>A0A226EL90</accession>
<sequence>MKNEEKLTNYNIQQDSIIHLLLRLKGGILVTQHHEGVPFDVILTRVIPGGDEIDFASFYTGQLLTDTAINAAAQQILNDGNVDHRLRCYLPVGAMAIFGVDENTDSLPANLNIQRSQLFNVQHYNNHWILHHVDFENKKMRVFDSLQGSIPNIKIQQHQNQLAKMFQRRYRIETNTWKYCRPTNVPQQIDSYSCGDFCLAYMQELLRGELGTIGSLNPHEVPKRRPNIAMGLLRNDVNGRAMLDATPTATPENRTNSMLAIFHRRQQLRSAQNSLKILIDENNGDIILQNSSDLRDALEATIRNISTSVTNLPPGQYYIQSGQSGIAHTETGSGLTQESKRLKLVDDTDTSGPVKPRDSIKGHTHTMPDGSRWKSRGSKNQWDRLCINKNCPRLAQKGHECASCENGRVPITLTHPRNKEEGFEYEDKGIRWRARANHKYDKLCSTKDCHNLAESKSGTCRSCQTGRKGRKHPINQQDGAEHTDQDGIRWRCHHSIEPSTDRVKLNFRRICVSEECNNLESDFNMCWTHLRICGIGFQPNGESMIYIMIWSNLDNVPAGVVCLFTSIMELSKAAECHVQQQGCTDK</sequence>
<reference evidence="6 7" key="1">
    <citation type="submission" date="2015-12" db="EMBL/GenBank/DDBJ databases">
        <title>The genome of Folsomia candida.</title>
        <authorList>
            <person name="Faddeeva A."/>
            <person name="Derks M.F."/>
            <person name="Anvar Y."/>
            <person name="Smit S."/>
            <person name="Van Straalen N."/>
            <person name="Roelofs D."/>
        </authorList>
    </citation>
    <scope>NUCLEOTIDE SEQUENCE [LARGE SCALE GENOMIC DNA]</scope>
    <source>
        <strain evidence="6 7">VU population</strain>
        <tissue evidence="6">Whole body</tissue>
    </source>
</reference>
<evidence type="ECO:0000256" key="4">
    <source>
        <dbReference type="SAM" id="MobiDB-lite"/>
    </source>
</evidence>
<dbReference type="AlphaFoldDB" id="A0A226EL90"/>
<evidence type="ECO:0000313" key="6">
    <source>
        <dbReference type="EMBL" id="OXA57346.1"/>
    </source>
</evidence>
<proteinExistence type="inferred from homology"/>
<feature type="region of interest" description="Disordered" evidence="4">
    <location>
        <begin position="456"/>
        <end position="482"/>
    </location>
</feature>
<keyword evidence="2 6" id="KW-0645">Protease</keyword>
<dbReference type="GO" id="GO:0006508">
    <property type="term" value="P:proteolysis"/>
    <property type="evidence" value="ECO:0007669"/>
    <property type="project" value="UniProtKB-KW"/>
</dbReference>
<gene>
    <name evidence="6" type="ORF">Fcan01_07906</name>
</gene>
<name>A0A226EL90_FOLCA</name>
<comment type="similarity">
    <text evidence="1">Belongs to the peptidase C48 family.</text>
</comment>
<protein>
    <submittedName>
        <fullName evidence="6">Ubiquitin-like-specific protease ESD4</fullName>
    </submittedName>
</protein>
<feature type="region of interest" description="Disordered" evidence="4">
    <location>
        <begin position="346"/>
        <end position="376"/>
    </location>
</feature>